<protein>
    <submittedName>
        <fullName evidence="1">Uncharacterized protein</fullName>
    </submittedName>
</protein>
<organism evidence="1 2">
    <name type="scientific">Corynebacterium durum F0235</name>
    <dbReference type="NCBI Taxonomy" id="1035195"/>
    <lineage>
        <taxon>Bacteria</taxon>
        <taxon>Bacillati</taxon>
        <taxon>Actinomycetota</taxon>
        <taxon>Actinomycetes</taxon>
        <taxon>Mycobacteriales</taxon>
        <taxon>Corynebacteriaceae</taxon>
        <taxon>Corynebacterium</taxon>
    </lineage>
</organism>
<name>L1MEM2_9CORY</name>
<evidence type="ECO:0000313" key="1">
    <source>
        <dbReference type="EMBL" id="EKX89399.1"/>
    </source>
</evidence>
<proteinExistence type="predicted"/>
<accession>L1MEM2</accession>
<dbReference type="HOGENOM" id="CLU_3042417_0_0_11"/>
<dbReference type="EMBL" id="AMEM01000024">
    <property type="protein sequence ID" value="EKX89399.1"/>
    <property type="molecule type" value="Genomic_DNA"/>
</dbReference>
<evidence type="ECO:0000313" key="2">
    <source>
        <dbReference type="Proteomes" id="UP000010445"/>
    </source>
</evidence>
<comment type="caution">
    <text evidence="1">The sequence shown here is derived from an EMBL/GenBank/DDBJ whole genome shotgun (WGS) entry which is preliminary data.</text>
</comment>
<sequence length="54" mass="6187">MACFLPSWVAIEAETYYLLERNCRKHADEVASILAQVEAVLKSFRHAATDYQKV</sequence>
<reference evidence="1 2" key="1">
    <citation type="submission" date="2012-05" db="EMBL/GenBank/DDBJ databases">
        <authorList>
            <person name="Weinstock G."/>
            <person name="Sodergren E."/>
            <person name="Lobos E.A."/>
            <person name="Fulton L."/>
            <person name="Fulton R."/>
            <person name="Courtney L."/>
            <person name="Fronick C."/>
            <person name="O'Laughlin M."/>
            <person name="Godfrey J."/>
            <person name="Wilson R.M."/>
            <person name="Miner T."/>
            <person name="Farmer C."/>
            <person name="Delehaunty K."/>
            <person name="Cordes M."/>
            <person name="Minx P."/>
            <person name="Tomlinson C."/>
            <person name="Chen J."/>
            <person name="Wollam A."/>
            <person name="Pepin K.H."/>
            <person name="Bhonagiri V."/>
            <person name="Zhang X."/>
            <person name="Suruliraj S."/>
            <person name="Warren W."/>
            <person name="Mitreva M."/>
            <person name="Mardis E.R."/>
            <person name="Wilson R.K."/>
        </authorList>
    </citation>
    <scope>NUCLEOTIDE SEQUENCE [LARGE SCALE GENOMIC DNA]</scope>
    <source>
        <strain evidence="1 2">F0235</strain>
    </source>
</reference>
<keyword evidence="2" id="KW-1185">Reference proteome</keyword>
<gene>
    <name evidence="1" type="ORF">HMPREF9997_01870</name>
</gene>
<dbReference type="AlphaFoldDB" id="L1MEM2"/>
<dbReference type="Proteomes" id="UP000010445">
    <property type="component" value="Unassembled WGS sequence"/>
</dbReference>